<evidence type="ECO:0000313" key="2">
    <source>
        <dbReference type="Proteomes" id="UP001642540"/>
    </source>
</evidence>
<evidence type="ECO:0000313" key="1">
    <source>
        <dbReference type="EMBL" id="CAL8107433.1"/>
    </source>
</evidence>
<proteinExistence type="predicted"/>
<dbReference type="Proteomes" id="UP001642540">
    <property type="component" value="Unassembled WGS sequence"/>
</dbReference>
<gene>
    <name evidence="1" type="ORF">ODALV1_LOCUS12670</name>
</gene>
<organism evidence="1 2">
    <name type="scientific">Orchesella dallaii</name>
    <dbReference type="NCBI Taxonomy" id="48710"/>
    <lineage>
        <taxon>Eukaryota</taxon>
        <taxon>Metazoa</taxon>
        <taxon>Ecdysozoa</taxon>
        <taxon>Arthropoda</taxon>
        <taxon>Hexapoda</taxon>
        <taxon>Collembola</taxon>
        <taxon>Entomobryomorpha</taxon>
        <taxon>Entomobryoidea</taxon>
        <taxon>Orchesellidae</taxon>
        <taxon>Orchesellinae</taxon>
        <taxon>Orchesella</taxon>
    </lineage>
</organism>
<dbReference type="EMBL" id="CAXLJM020000038">
    <property type="protein sequence ID" value="CAL8107433.1"/>
    <property type="molecule type" value="Genomic_DNA"/>
</dbReference>
<accession>A0ABP1QLC6</accession>
<keyword evidence="2" id="KW-1185">Reference proteome</keyword>
<sequence length="374" mass="42482">MENRLSPTQSLPANNGISGKIFKYLQKTVAGFLQPFTTQIDQIPLQHAFVEEDGSNTSINIPIATQTSGSTVTLKRRKSITPGPQRKASKKIFKNSSIDVINSNLSSECICSCELESCNCVSQTFDLVTDKQQQLNALFSTFLWKLKCLEVTPLRTNDEMTQMITTFCKGICDILNLSRLSFTDRQYRRVLRITDTLFDACNSYRKENPLMSMTYIYDKIEYVVDSFLDQLKQENLSAEHQIYQYGFISGLIVATNDIEIRKLLVEKLLVRIHSAVFSMWTAYIFCKDSQVMDPDVINLFYLYCQLLEATITTANWESQQDWLLDNVHRYLVNLEEAAGSLFAQLPNLTYILYSVILAAKQGSEAGTTSTTPLE</sequence>
<comment type="caution">
    <text evidence="1">The sequence shown here is derived from an EMBL/GenBank/DDBJ whole genome shotgun (WGS) entry which is preliminary data.</text>
</comment>
<name>A0ABP1QLC6_9HEXA</name>
<protein>
    <submittedName>
        <fullName evidence="1">Uncharacterized protein</fullName>
    </submittedName>
</protein>
<reference evidence="1 2" key="1">
    <citation type="submission" date="2024-08" db="EMBL/GenBank/DDBJ databases">
        <authorList>
            <person name="Cucini C."/>
            <person name="Frati F."/>
        </authorList>
    </citation>
    <scope>NUCLEOTIDE SEQUENCE [LARGE SCALE GENOMIC DNA]</scope>
</reference>